<gene>
    <name evidence="1" type="ORF">ACPOL_2359</name>
</gene>
<dbReference type="AlphaFoldDB" id="A0A2Z5FXR8"/>
<evidence type="ECO:0000313" key="2">
    <source>
        <dbReference type="Proteomes" id="UP000253606"/>
    </source>
</evidence>
<sequence>MSYGFHDDPVRRVKQKRGSREVAFGRGVGLRPGLRRGLSLAVLCGSSGRL</sequence>
<accession>A0A2Z5FXR8</accession>
<organism evidence="1 2">
    <name type="scientific">Acidisarcina polymorpha</name>
    <dbReference type="NCBI Taxonomy" id="2211140"/>
    <lineage>
        <taxon>Bacteria</taxon>
        <taxon>Pseudomonadati</taxon>
        <taxon>Acidobacteriota</taxon>
        <taxon>Terriglobia</taxon>
        <taxon>Terriglobales</taxon>
        <taxon>Acidobacteriaceae</taxon>
        <taxon>Acidisarcina</taxon>
    </lineage>
</organism>
<proteinExistence type="predicted"/>
<reference evidence="1 2" key="1">
    <citation type="journal article" date="2018" name="Front. Microbiol.">
        <title>Hydrolytic Capabilities as a Key to Environmental Success: Chitinolytic and Cellulolytic Acidobacteria From Acidic Sub-arctic Soils and Boreal Peatlands.</title>
        <authorList>
            <person name="Belova S.E."/>
            <person name="Ravin N.V."/>
            <person name="Pankratov T.A."/>
            <person name="Rakitin A.L."/>
            <person name="Ivanova A.A."/>
            <person name="Beletsky A.V."/>
            <person name="Mardanov A.V."/>
            <person name="Sinninghe Damste J.S."/>
            <person name="Dedysh S.N."/>
        </authorList>
    </citation>
    <scope>NUCLEOTIDE SEQUENCE [LARGE SCALE GENOMIC DNA]</scope>
    <source>
        <strain evidence="1 2">SBC82</strain>
    </source>
</reference>
<evidence type="ECO:0000313" key="1">
    <source>
        <dbReference type="EMBL" id="AXC11683.1"/>
    </source>
</evidence>
<keyword evidence="2" id="KW-1185">Reference proteome</keyword>
<name>A0A2Z5FXR8_9BACT</name>
<dbReference type="Proteomes" id="UP000253606">
    <property type="component" value="Chromosome"/>
</dbReference>
<dbReference type="KEGG" id="abas:ACPOL_2359"/>
<dbReference type="EMBL" id="CP030840">
    <property type="protein sequence ID" value="AXC11683.1"/>
    <property type="molecule type" value="Genomic_DNA"/>
</dbReference>
<protein>
    <submittedName>
        <fullName evidence="1">Uncharacterized protein</fullName>
    </submittedName>
</protein>